<comment type="caution">
    <text evidence="8">The sequence shown here is derived from an EMBL/GenBank/DDBJ whole genome shotgun (WGS) entry which is preliminary data.</text>
</comment>
<dbReference type="SUPFAM" id="SSF55486">
    <property type="entry name" value="Metalloproteases ('zincins'), catalytic domain"/>
    <property type="match status" value="1"/>
</dbReference>
<evidence type="ECO:0000313" key="8">
    <source>
        <dbReference type="EMBL" id="MCG2590060.1"/>
    </source>
</evidence>
<feature type="binding site" evidence="7">
    <location>
        <position position="127"/>
    </location>
    <ligand>
        <name>Zn(2+)</name>
        <dbReference type="ChEBI" id="CHEBI:29105"/>
        <note>catalytic</note>
    </ligand>
</feature>
<proteinExistence type="inferred from homology"/>
<keyword evidence="5 7" id="KW-0378">Hydrolase</keyword>
<keyword evidence="6 7" id="KW-0862">Zinc</keyword>
<reference evidence="8" key="2">
    <citation type="submission" date="2024-05" db="EMBL/GenBank/DDBJ databases">
        <title>Rhodohalobacter halophilus gen. nov., sp. nov., a moderately halophilic member of the family Balneolaceae.</title>
        <authorList>
            <person name="Xia J."/>
        </authorList>
    </citation>
    <scope>NUCLEOTIDE SEQUENCE</scope>
    <source>
        <strain evidence="8">WB101</strain>
    </source>
</reference>
<evidence type="ECO:0000256" key="7">
    <source>
        <dbReference type="HAMAP-Rule" id="MF_00009"/>
    </source>
</evidence>
<gene>
    <name evidence="7 8" type="primary">ybeY</name>
    <name evidence="8" type="ORF">L6773_15895</name>
</gene>
<dbReference type="Proteomes" id="UP001165366">
    <property type="component" value="Unassembled WGS sequence"/>
</dbReference>
<reference evidence="8" key="1">
    <citation type="submission" date="2022-01" db="EMBL/GenBank/DDBJ databases">
        <authorList>
            <person name="Wang Y."/>
        </authorList>
    </citation>
    <scope>NUCLEOTIDE SEQUENCE</scope>
    <source>
        <strain evidence="8">WB101</strain>
    </source>
</reference>
<evidence type="ECO:0000256" key="2">
    <source>
        <dbReference type="ARBA" id="ARBA00022722"/>
    </source>
</evidence>
<evidence type="ECO:0000256" key="5">
    <source>
        <dbReference type="ARBA" id="ARBA00022801"/>
    </source>
</evidence>
<dbReference type="InterPro" id="IPR023091">
    <property type="entry name" value="MetalPrtase_cat_dom_sf_prd"/>
</dbReference>
<keyword evidence="9" id="KW-1185">Reference proteome</keyword>
<protein>
    <recommendedName>
        <fullName evidence="7">Endoribonuclease YbeY</fullName>
        <ecNumber evidence="7">3.1.-.-</ecNumber>
    </recommendedName>
</protein>
<feature type="binding site" evidence="7">
    <location>
        <position position="137"/>
    </location>
    <ligand>
        <name>Zn(2+)</name>
        <dbReference type="ChEBI" id="CHEBI:29105"/>
        <note>catalytic</note>
    </ligand>
</feature>
<dbReference type="EC" id="3.1.-.-" evidence="7"/>
<dbReference type="InterPro" id="IPR020549">
    <property type="entry name" value="YbeY_CS"/>
</dbReference>
<dbReference type="PANTHER" id="PTHR46986:SF1">
    <property type="entry name" value="ENDORIBONUCLEASE YBEY, CHLOROPLASTIC"/>
    <property type="match status" value="1"/>
</dbReference>
<comment type="function">
    <text evidence="7">Single strand-specific metallo-endoribonuclease involved in late-stage 70S ribosome quality control and in maturation of the 3' terminus of the 16S rRNA.</text>
</comment>
<comment type="subcellular location">
    <subcellularLocation>
        <location evidence="7">Cytoplasm</location>
    </subcellularLocation>
</comment>
<dbReference type="Pfam" id="PF02130">
    <property type="entry name" value="YbeY"/>
    <property type="match status" value="1"/>
</dbReference>
<dbReference type="PROSITE" id="PS01306">
    <property type="entry name" value="UPF0054"/>
    <property type="match status" value="1"/>
</dbReference>
<dbReference type="InterPro" id="IPR002036">
    <property type="entry name" value="YbeY"/>
</dbReference>
<evidence type="ECO:0000313" key="9">
    <source>
        <dbReference type="Proteomes" id="UP001165366"/>
    </source>
</evidence>
<dbReference type="HAMAP" id="MF_00009">
    <property type="entry name" value="Endoribonucl_YbeY"/>
    <property type="match status" value="1"/>
</dbReference>
<evidence type="ECO:0000256" key="4">
    <source>
        <dbReference type="ARBA" id="ARBA00022759"/>
    </source>
</evidence>
<sequence length="159" mass="18340">MTTFPDFPGELNESVLSVYNPSNFDLPVELHDLESIIGLIQSGENITFELVELVYVDEEGIIEINKKYLERDYVTDIISFNYNDEQDSSPSKEEIEGTLYCCAPRIAEQSSEMASNIQQEFYRIFIHGLLHLAGYNDTSKDEKNIMTQLENHYLEQLKD</sequence>
<feature type="binding site" evidence="7">
    <location>
        <position position="131"/>
    </location>
    <ligand>
        <name>Zn(2+)</name>
        <dbReference type="ChEBI" id="CHEBI:29105"/>
        <note>catalytic</note>
    </ligand>
</feature>
<evidence type="ECO:0000256" key="1">
    <source>
        <dbReference type="ARBA" id="ARBA00010875"/>
    </source>
</evidence>
<dbReference type="PANTHER" id="PTHR46986">
    <property type="entry name" value="ENDORIBONUCLEASE YBEY, CHLOROPLASTIC"/>
    <property type="match status" value="1"/>
</dbReference>
<accession>A0ABS9KGV2</accession>
<keyword evidence="2 7" id="KW-0540">Nuclease</keyword>
<keyword evidence="7" id="KW-0963">Cytoplasm</keyword>
<dbReference type="RefSeq" id="WP_237855417.1">
    <property type="nucleotide sequence ID" value="NZ_JAKLWS010000025.1"/>
</dbReference>
<dbReference type="NCBIfam" id="TIGR00043">
    <property type="entry name" value="rRNA maturation RNase YbeY"/>
    <property type="match status" value="1"/>
</dbReference>
<organism evidence="8 9">
    <name type="scientific">Rhodohalobacter sulfatireducens</name>
    <dbReference type="NCBI Taxonomy" id="2911366"/>
    <lineage>
        <taxon>Bacteria</taxon>
        <taxon>Pseudomonadati</taxon>
        <taxon>Balneolota</taxon>
        <taxon>Balneolia</taxon>
        <taxon>Balneolales</taxon>
        <taxon>Balneolaceae</taxon>
        <taxon>Rhodohalobacter</taxon>
    </lineage>
</organism>
<evidence type="ECO:0000256" key="3">
    <source>
        <dbReference type="ARBA" id="ARBA00022723"/>
    </source>
</evidence>
<evidence type="ECO:0000256" key="6">
    <source>
        <dbReference type="ARBA" id="ARBA00022833"/>
    </source>
</evidence>
<comment type="similarity">
    <text evidence="1 7">Belongs to the endoribonuclease YbeY family.</text>
</comment>
<keyword evidence="3 7" id="KW-0479">Metal-binding</keyword>
<name>A0ABS9KGV2_9BACT</name>
<keyword evidence="7" id="KW-0698">rRNA processing</keyword>
<keyword evidence="4 7" id="KW-0255">Endonuclease</keyword>
<keyword evidence="7" id="KW-0690">Ribosome biogenesis</keyword>
<dbReference type="EMBL" id="JAKLWS010000025">
    <property type="protein sequence ID" value="MCG2590060.1"/>
    <property type="molecule type" value="Genomic_DNA"/>
</dbReference>
<comment type="cofactor">
    <cofactor evidence="7">
        <name>Zn(2+)</name>
        <dbReference type="ChEBI" id="CHEBI:29105"/>
    </cofactor>
    <text evidence="7">Binds 1 zinc ion.</text>
</comment>
<dbReference type="Gene3D" id="3.40.390.30">
    <property type="entry name" value="Metalloproteases ('zincins'), catalytic domain"/>
    <property type="match status" value="1"/>
</dbReference>